<keyword evidence="2" id="KW-1185">Reference proteome</keyword>
<dbReference type="EMBL" id="FQWF01000002">
    <property type="protein sequence ID" value="SHG12039.1"/>
    <property type="molecule type" value="Genomic_DNA"/>
</dbReference>
<dbReference type="STRING" id="229205.SAMN05444372_102327"/>
<organism evidence="1 2">
    <name type="scientific">Flavobacterium micromati</name>
    <dbReference type="NCBI Taxonomy" id="229205"/>
    <lineage>
        <taxon>Bacteria</taxon>
        <taxon>Pseudomonadati</taxon>
        <taxon>Bacteroidota</taxon>
        <taxon>Flavobacteriia</taxon>
        <taxon>Flavobacteriales</taxon>
        <taxon>Flavobacteriaceae</taxon>
        <taxon>Flavobacterium</taxon>
    </lineage>
</organism>
<sequence>MNFVGFIAQIEVEILFIAKANKKIATESWKELQKTNLILQLCDI</sequence>
<dbReference type="Proteomes" id="UP000184020">
    <property type="component" value="Unassembled WGS sequence"/>
</dbReference>
<name>A0A1M5H7Q3_9FLAO</name>
<evidence type="ECO:0000313" key="2">
    <source>
        <dbReference type="Proteomes" id="UP000184020"/>
    </source>
</evidence>
<proteinExistence type="predicted"/>
<evidence type="ECO:0000313" key="1">
    <source>
        <dbReference type="EMBL" id="SHG12039.1"/>
    </source>
</evidence>
<dbReference type="AlphaFoldDB" id="A0A1M5H7Q3"/>
<accession>A0A1M5H7Q3</accession>
<gene>
    <name evidence="1" type="ORF">SAMN05444372_102327</name>
</gene>
<protein>
    <submittedName>
        <fullName evidence="1">Uncharacterized protein</fullName>
    </submittedName>
</protein>
<reference evidence="2" key="1">
    <citation type="submission" date="2016-11" db="EMBL/GenBank/DDBJ databases">
        <authorList>
            <person name="Varghese N."/>
            <person name="Submissions S."/>
        </authorList>
    </citation>
    <scope>NUCLEOTIDE SEQUENCE [LARGE SCALE GENOMIC DNA]</scope>
    <source>
        <strain evidence="2">DSM 17659</strain>
    </source>
</reference>